<dbReference type="STRING" id="264697.ABE28_008755"/>
<protein>
    <recommendedName>
        <fullName evidence="4 18">Glutamine synthetase</fullName>
        <ecNumber evidence="3 18">6.3.1.2</ecNumber>
    </recommendedName>
</protein>
<comment type="similarity">
    <text evidence="2 16 17">Belongs to the glutamine synthetase family.</text>
</comment>
<dbReference type="InterPro" id="IPR004809">
    <property type="entry name" value="Gln_synth_I"/>
</dbReference>
<dbReference type="NCBIfam" id="TIGR00653">
    <property type="entry name" value="GlnA"/>
    <property type="match status" value="1"/>
</dbReference>
<evidence type="ECO:0000256" key="18">
    <source>
        <dbReference type="RuleBase" id="RU004356"/>
    </source>
</evidence>
<evidence type="ECO:0000256" key="11">
    <source>
        <dbReference type="ARBA" id="ARBA00049436"/>
    </source>
</evidence>
<keyword evidence="10 14" id="KW-0460">Magnesium</keyword>
<dbReference type="GO" id="GO:0005737">
    <property type="term" value="C:cytoplasm"/>
    <property type="evidence" value="ECO:0007669"/>
    <property type="project" value="UniProtKB-SubCell"/>
</dbReference>
<feature type="binding site" evidence="13">
    <location>
        <position position="184"/>
    </location>
    <ligand>
        <name>ATP</name>
        <dbReference type="ChEBI" id="CHEBI:30616"/>
    </ligand>
</feature>
<dbReference type="Gene3D" id="3.30.590.10">
    <property type="entry name" value="Glutamine synthetase/guanido kinase, catalytic domain"/>
    <property type="match status" value="1"/>
</dbReference>
<evidence type="ECO:0000259" key="19">
    <source>
        <dbReference type="PROSITE" id="PS51986"/>
    </source>
</evidence>
<gene>
    <name evidence="21" type="ORF">ABE28_008755</name>
</gene>
<feature type="binding site" evidence="14">
    <location>
        <position position="245"/>
    </location>
    <ligand>
        <name>Mg(2+)</name>
        <dbReference type="ChEBI" id="CHEBI:18420"/>
        <label>1</label>
    </ligand>
</feature>
<dbReference type="InterPro" id="IPR027302">
    <property type="entry name" value="Gln_synth_N_conserv_site"/>
</dbReference>
<evidence type="ECO:0000256" key="10">
    <source>
        <dbReference type="ARBA" id="ARBA00022842"/>
    </source>
</evidence>
<organism evidence="21 22">
    <name type="scientific">Peribacillus muralis</name>
    <dbReference type="NCBI Taxonomy" id="264697"/>
    <lineage>
        <taxon>Bacteria</taxon>
        <taxon>Bacillati</taxon>
        <taxon>Bacillota</taxon>
        <taxon>Bacilli</taxon>
        <taxon>Bacillales</taxon>
        <taxon>Bacillaceae</taxon>
        <taxon>Peribacillus</taxon>
    </lineage>
</organism>
<dbReference type="SUPFAM" id="SSF55931">
    <property type="entry name" value="Glutamine synthetase/guanido kinase"/>
    <property type="match status" value="1"/>
</dbReference>
<comment type="subcellular location">
    <subcellularLocation>
        <location evidence="1">Cytoplasm</location>
    </subcellularLocation>
</comment>
<dbReference type="PROSITE" id="PS00180">
    <property type="entry name" value="GLNA_1"/>
    <property type="match status" value="1"/>
</dbReference>
<dbReference type="FunFam" id="3.30.590.10:FF:000003">
    <property type="entry name" value="Glutamine synthetase 2"/>
    <property type="match status" value="1"/>
</dbReference>
<dbReference type="FunFam" id="3.10.20.70:FF:000005">
    <property type="entry name" value="Glutamine synthetase"/>
    <property type="match status" value="1"/>
</dbReference>
<sequence>MAKFTREDITRLAKEENVKYIRLQFTDILGTIKNVEIPVSQLEKALDNKMMFDGSSIEGFVRIEESDMYLYPDLNTWVIFPWTSEKGKVARLICDIYNTDGTPFDGDPRANLKRVLAEAREMGFTDFNLGPEPEFFLFKLDANGEPTLELNDKGGYFDLAPTDLGENCRRDIVLELEEMGFEIEASHHEVAPGQHEIDFKYADAISACDNIQTFKLVVKTIARKHGLHATFMPKPLFGVNGSGMHCNVSLFKGNENAFYDKTGKLELSKTAEQFIAGIIKHAPSFTAVTNPTVNSYKRLVPGYEAPCYVAWSAKNRSPLIRIPASRGVSTRVEVRSVDPAANPYLALAVLLKAGLDGIKNDLTPPAPVDRNIYVMNKEEREEVGIVDLPATLYAALETLKADPVIKDALGEHLLEHFIEAKEIEWDMFRTQVHPWEREQYMSMY</sequence>
<evidence type="ECO:0000256" key="3">
    <source>
        <dbReference type="ARBA" id="ARBA00012937"/>
    </source>
</evidence>
<dbReference type="GO" id="GO:0004356">
    <property type="term" value="F:glutamine synthetase activity"/>
    <property type="evidence" value="ECO:0007669"/>
    <property type="project" value="UniProtKB-EC"/>
</dbReference>
<dbReference type="KEGG" id="bmur:ABE28_008755"/>
<evidence type="ECO:0000256" key="15">
    <source>
        <dbReference type="PIRSR" id="PIRSR604809-50"/>
    </source>
</evidence>
<evidence type="ECO:0000256" key="2">
    <source>
        <dbReference type="ARBA" id="ARBA00009897"/>
    </source>
</evidence>
<evidence type="ECO:0000256" key="8">
    <source>
        <dbReference type="ARBA" id="ARBA00022741"/>
    </source>
</evidence>
<keyword evidence="5" id="KW-0963">Cytoplasm</keyword>
<dbReference type="PANTHER" id="PTHR43785:SF12">
    <property type="entry name" value="TYPE-1 GLUTAMINE SYNTHETASE 2"/>
    <property type="match status" value="1"/>
</dbReference>
<dbReference type="SUPFAM" id="SSF54368">
    <property type="entry name" value="Glutamine synthetase, N-terminal domain"/>
    <property type="match status" value="1"/>
</dbReference>
<keyword evidence="8 13" id="KW-0547">Nucleotide-binding</keyword>
<keyword evidence="22" id="KW-1185">Reference proteome</keyword>
<feature type="binding site" evidence="13">
    <location>
        <begin position="199"/>
        <end position="201"/>
    </location>
    <ligand>
        <name>ATP</name>
        <dbReference type="ChEBI" id="CHEBI:30616"/>
    </ligand>
</feature>
<evidence type="ECO:0000256" key="1">
    <source>
        <dbReference type="ARBA" id="ARBA00004496"/>
    </source>
</evidence>
<feature type="modified residue" description="O-AMP-tyrosine" evidence="15">
    <location>
        <position position="373"/>
    </location>
</feature>
<evidence type="ECO:0000256" key="5">
    <source>
        <dbReference type="ARBA" id="ARBA00022490"/>
    </source>
</evidence>
<dbReference type="PROSITE" id="PS51986">
    <property type="entry name" value="GS_BETA_GRASP"/>
    <property type="match status" value="1"/>
</dbReference>
<evidence type="ECO:0000256" key="14">
    <source>
        <dbReference type="PIRSR" id="PIRSR604809-3"/>
    </source>
</evidence>
<accession>A0A1B3XML7</accession>
<feature type="binding site" evidence="12">
    <location>
        <position position="316"/>
    </location>
    <ligand>
        <name>L-glutamate</name>
        <dbReference type="ChEBI" id="CHEBI:29985"/>
    </ligand>
</feature>
<name>A0A1B3XML7_9BACI</name>
<evidence type="ECO:0000313" key="21">
    <source>
        <dbReference type="EMBL" id="AOH54440.1"/>
    </source>
</evidence>
<dbReference type="RefSeq" id="WP_064465852.1">
    <property type="nucleotide sequence ID" value="NZ_CP017080.1"/>
</dbReference>
<keyword evidence="15" id="KW-0597">Phosphoprotein</keyword>
<dbReference type="PANTHER" id="PTHR43785">
    <property type="entry name" value="GAMMA-GLUTAMYLPUTRESCINE SYNTHETASE"/>
    <property type="match status" value="1"/>
</dbReference>
<dbReference type="InterPro" id="IPR008146">
    <property type="entry name" value="Gln_synth_cat_dom"/>
</dbReference>
<feature type="binding site" evidence="12">
    <location>
        <position position="335"/>
    </location>
    <ligand>
        <name>L-glutamate</name>
        <dbReference type="ChEBI" id="CHEBI:29985"/>
    </ligand>
</feature>
<feature type="domain" description="GS catalytic" evidence="20">
    <location>
        <begin position="108"/>
        <end position="444"/>
    </location>
</feature>
<evidence type="ECO:0000256" key="12">
    <source>
        <dbReference type="PIRSR" id="PIRSR604809-1"/>
    </source>
</evidence>
<dbReference type="GO" id="GO:0005524">
    <property type="term" value="F:ATP binding"/>
    <property type="evidence" value="ECO:0007669"/>
    <property type="project" value="UniProtKB-KW"/>
</dbReference>
<evidence type="ECO:0000313" key="22">
    <source>
        <dbReference type="Proteomes" id="UP000077926"/>
    </source>
</evidence>
<dbReference type="EMBL" id="CP017080">
    <property type="protein sequence ID" value="AOH54440.1"/>
    <property type="molecule type" value="Genomic_DNA"/>
</dbReference>
<keyword evidence="9 13" id="KW-0067">ATP-binding</keyword>
<keyword evidence="7 14" id="KW-0479">Metal-binding</keyword>
<evidence type="ECO:0000256" key="13">
    <source>
        <dbReference type="PIRSR" id="PIRSR604809-2"/>
    </source>
</evidence>
<dbReference type="AlphaFoldDB" id="A0A1B3XML7"/>
<feature type="binding site" evidence="14">
    <location>
        <position position="189"/>
    </location>
    <ligand>
        <name>Mg(2+)</name>
        <dbReference type="ChEBI" id="CHEBI:18420"/>
        <label>1</label>
    </ligand>
</feature>
<dbReference type="InterPro" id="IPR036651">
    <property type="entry name" value="Gln_synt_N_sf"/>
</dbReference>
<feature type="binding site" evidence="12">
    <location>
        <position position="298"/>
    </location>
    <ligand>
        <name>L-glutamate</name>
        <dbReference type="ChEBI" id="CHEBI:29985"/>
    </ligand>
</feature>
<feature type="domain" description="GS beta-grasp" evidence="19">
    <location>
        <begin position="16"/>
        <end position="101"/>
    </location>
</feature>
<reference evidence="21 22" key="1">
    <citation type="submission" date="2016-08" db="EMBL/GenBank/DDBJ databases">
        <title>Complete genome sequence of Bacillus muralis G25-68, a strain with toxicity to nematodes.</title>
        <authorList>
            <person name="Zheng Z."/>
        </authorList>
    </citation>
    <scope>NUCLEOTIDE SEQUENCE [LARGE SCALE GENOMIC DNA]</scope>
    <source>
        <strain evidence="21 22">G25-68</strain>
    </source>
</reference>
<dbReference type="Gene3D" id="3.10.20.70">
    <property type="entry name" value="Glutamine synthetase, N-terminal domain"/>
    <property type="match status" value="1"/>
</dbReference>
<dbReference type="InterPro" id="IPR008147">
    <property type="entry name" value="Gln_synt_N"/>
</dbReference>
<dbReference type="InterPro" id="IPR014746">
    <property type="entry name" value="Gln_synth/guanido_kin_cat_dom"/>
</dbReference>
<dbReference type="SMART" id="SM01230">
    <property type="entry name" value="Gln-synt_C"/>
    <property type="match status" value="1"/>
</dbReference>
<feature type="binding site" evidence="14">
    <location>
        <position position="134"/>
    </location>
    <ligand>
        <name>Mg(2+)</name>
        <dbReference type="ChEBI" id="CHEBI:18420"/>
        <label>1</label>
    </ligand>
</feature>
<feature type="binding site" evidence="12">
    <location>
        <position position="304"/>
    </location>
    <ligand>
        <name>L-glutamate</name>
        <dbReference type="ChEBI" id="CHEBI:29985"/>
    </ligand>
</feature>
<evidence type="ECO:0000259" key="20">
    <source>
        <dbReference type="PROSITE" id="PS51987"/>
    </source>
</evidence>
<dbReference type="GO" id="GO:0006542">
    <property type="term" value="P:glutamine biosynthetic process"/>
    <property type="evidence" value="ECO:0007669"/>
    <property type="project" value="InterPro"/>
</dbReference>
<evidence type="ECO:0000256" key="9">
    <source>
        <dbReference type="ARBA" id="ARBA00022840"/>
    </source>
</evidence>
<feature type="binding site" evidence="13">
    <location>
        <position position="316"/>
    </location>
    <ligand>
        <name>ATP</name>
        <dbReference type="ChEBI" id="CHEBI:30616"/>
    </ligand>
</feature>
<dbReference type="Pfam" id="PF03951">
    <property type="entry name" value="Gln-synt_N"/>
    <property type="match status" value="1"/>
</dbReference>
<dbReference type="PROSITE" id="PS00181">
    <property type="entry name" value="GLNA_ATP"/>
    <property type="match status" value="1"/>
</dbReference>
<dbReference type="Proteomes" id="UP000077926">
    <property type="component" value="Chromosome"/>
</dbReference>
<feature type="binding site" evidence="12">
    <location>
        <begin position="240"/>
        <end position="241"/>
    </location>
    <ligand>
        <name>L-glutamate</name>
        <dbReference type="ChEBI" id="CHEBI:29985"/>
    </ligand>
</feature>
<comment type="cofactor">
    <cofactor evidence="14">
        <name>Mg(2+)</name>
        <dbReference type="ChEBI" id="CHEBI:18420"/>
    </cofactor>
    <text evidence="14">Binds 2 Mg(2+) ions per subunit.</text>
</comment>
<dbReference type="InterPro" id="IPR027303">
    <property type="entry name" value="Gln_synth_gly_rich_site"/>
</dbReference>
<evidence type="ECO:0000256" key="7">
    <source>
        <dbReference type="ARBA" id="ARBA00022723"/>
    </source>
</evidence>
<evidence type="ECO:0000256" key="6">
    <source>
        <dbReference type="ARBA" id="ARBA00022598"/>
    </source>
</evidence>
<keyword evidence="6 18" id="KW-0436">Ligase</keyword>
<feature type="binding site" evidence="14">
    <location>
        <position position="132"/>
    </location>
    <ligand>
        <name>Mg(2+)</name>
        <dbReference type="ChEBI" id="CHEBI:18420"/>
        <label>1</label>
    </ligand>
</feature>
<feature type="binding site" evidence="14">
    <location>
        <position position="333"/>
    </location>
    <ligand>
        <name>Mg(2+)</name>
        <dbReference type="ChEBI" id="CHEBI:18420"/>
        <label>1</label>
    </ligand>
</feature>
<dbReference type="EC" id="6.3.1.2" evidence="3 18"/>
<dbReference type="PROSITE" id="PS51987">
    <property type="entry name" value="GS_CATALYTIC"/>
    <property type="match status" value="1"/>
</dbReference>
<dbReference type="GO" id="GO:0046872">
    <property type="term" value="F:metal ion binding"/>
    <property type="evidence" value="ECO:0007669"/>
    <property type="project" value="UniProtKB-KW"/>
</dbReference>
<feature type="binding site" evidence="14">
    <location>
        <position position="196"/>
    </location>
    <ligand>
        <name>Mg(2+)</name>
        <dbReference type="ChEBI" id="CHEBI:18420"/>
        <label>1</label>
    </ligand>
</feature>
<evidence type="ECO:0000256" key="17">
    <source>
        <dbReference type="RuleBase" id="RU000384"/>
    </source>
</evidence>
<dbReference type="OrthoDB" id="9807095at2"/>
<evidence type="ECO:0000256" key="4">
    <source>
        <dbReference type="ARBA" id="ARBA00021364"/>
    </source>
</evidence>
<dbReference type="Pfam" id="PF00120">
    <property type="entry name" value="Gln-synt_C"/>
    <property type="match status" value="1"/>
</dbReference>
<proteinExistence type="inferred from homology"/>
<comment type="catalytic activity">
    <reaction evidence="11 18">
        <text>L-glutamate + NH4(+) + ATP = L-glutamine + ADP + phosphate + H(+)</text>
        <dbReference type="Rhea" id="RHEA:16169"/>
        <dbReference type="ChEBI" id="CHEBI:15378"/>
        <dbReference type="ChEBI" id="CHEBI:28938"/>
        <dbReference type="ChEBI" id="CHEBI:29985"/>
        <dbReference type="ChEBI" id="CHEBI:30616"/>
        <dbReference type="ChEBI" id="CHEBI:43474"/>
        <dbReference type="ChEBI" id="CHEBI:58359"/>
        <dbReference type="ChEBI" id="CHEBI:456216"/>
        <dbReference type="EC" id="6.3.1.2"/>
    </reaction>
</comment>
<evidence type="ECO:0000256" key="16">
    <source>
        <dbReference type="PROSITE-ProRule" id="PRU01330"/>
    </source>
</evidence>